<organism evidence="1 2">
    <name type="scientific">Buttiauxella warmboldiae</name>
    <dbReference type="NCBI Taxonomy" id="82993"/>
    <lineage>
        <taxon>Bacteria</taxon>
        <taxon>Pseudomonadati</taxon>
        <taxon>Pseudomonadota</taxon>
        <taxon>Gammaproteobacteria</taxon>
        <taxon>Enterobacterales</taxon>
        <taxon>Enterobacteriaceae</taxon>
        <taxon>Buttiauxella</taxon>
    </lineage>
</organism>
<dbReference type="GO" id="GO:0005253">
    <property type="term" value="F:monoatomic anion channel activity"/>
    <property type="evidence" value="ECO:0007669"/>
    <property type="project" value="InterPro"/>
</dbReference>
<dbReference type="Pfam" id="PF13939">
    <property type="entry name" value="TisB_toxin"/>
    <property type="match status" value="1"/>
</dbReference>
<dbReference type="GO" id="GO:0022611">
    <property type="term" value="P:dormancy process"/>
    <property type="evidence" value="ECO:0007669"/>
    <property type="project" value="InterPro"/>
</dbReference>
<gene>
    <name evidence="1" type="ORF">EHN07_17065</name>
</gene>
<dbReference type="Proteomes" id="UP000268615">
    <property type="component" value="Unassembled WGS sequence"/>
</dbReference>
<name>A0A3N5DWJ4_9ENTR</name>
<dbReference type="RefSeq" id="WP_124025235.1">
    <property type="nucleotide sequence ID" value="NZ_RPOH01000081.1"/>
</dbReference>
<evidence type="ECO:0000313" key="2">
    <source>
        <dbReference type="Proteomes" id="UP000268615"/>
    </source>
</evidence>
<proteinExistence type="predicted"/>
<dbReference type="EMBL" id="RPOH01000081">
    <property type="protein sequence ID" value="RPH22145.1"/>
    <property type="molecule type" value="Genomic_DNA"/>
</dbReference>
<evidence type="ECO:0000313" key="1">
    <source>
        <dbReference type="EMBL" id="RPH22145.1"/>
    </source>
</evidence>
<comment type="caution">
    <text evidence="1">The sequence shown here is derived from an EMBL/GenBank/DDBJ whole genome shotgun (WGS) entry which is preliminary data.</text>
</comment>
<reference evidence="1 2" key="1">
    <citation type="submission" date="2018-11" db="EMBL/GenBank/DDBJ databases">
        <title>Draft genome sequence of Buttiauxella warmboldiae CCUG 35512.</title>
        <authorList>
            <person name="Salva-Serra F."/>
            <person name="Marathe N."/>
            <person name="Moore E."/>
            <person name="Svensson L."/>
            <person name="Engstrom-Jakobsson H."/>
        </authorList>
    </citation>
    <scope>NUCLEOTIDE SEQUENCE [LARGE SCALE GENOMIC DNA]</scope>
    <source>
        <strain evidence="1 2">CCUG 35512</strain>
    </source>
</reference>
<dbReference type="AlphaFoldDB" id="A0A3N5DWJ4"/>
<sequence>MGLMELTIVFLKLMVALLQLLEVAMKYFK</sequence>
<dbReference type="GO" id="GO:0009432">
    <property type="term" value="P:SOS response"/>
    <property type="evidence" value="ECO:0007669"/>
    <property type="project" value="InterPro"/>
</dbReference>
<dbReference type="InterPro" id="IPR025211">
    <property type="entry name" value="TisB_toxin"/>
</dbReference>
<protein>
    <submittedName>
        <fullName evidence="1">Type I toxin-antitoxin system toxin TisB</fullName>
    </submittedName>
</protein>
<dbReference type="GO" id="GO:0005886">
    <property type="term" value="C:plasma membrane"/>
    <property type="evidence" value="ECO:0007669"/>
    <property type="project" value="InterPro"/>
</dbReference>
<accession>A0A3N5DWJ4</accession>
<keyword evidence="2" id="KW-1185">Reference proteome</keyword>